<gene>
    <name evidence="2" type="ORF">ACFFNY_27610</name>
</gene>
<reference evidence="2 3" key="1">
    <citation type="submission" date="2024-09" db="EMBL/GenBank/DDBJ databases">
        <authorList>
            <person name="Sun Q."/>
            <person name="Mori K."/>
        </authorList>
    </citation>
    <scope>NUCLEOTIDE SEQUENCE [LARGE SCALE GENOMIC DNA]</scope>
    <source>
        <strain evidence="2 3">JCM 12520</strain>
    </source>
</reference>
<keyword evidence="1" id="KW-0663">Pyridoxal phosphate</keyword>
<proteinExistence type="inferred from homology"/>
<dbReference type="CDD" id="cd00616">
    <property type="entry name" value="AHBA_syn"/>
    <property type="match status" value="1"/>
</dbReference>
<dbReference type="InterPro" id="IPR000653">
    <property type="entry name" value="DegT/StrS_aminotransferase"/>
</dbReference>
<name>A0ABV5W4R6_9BACL</name>
<dbReference type="Gene3D" id="3.90.1150.10">
    <property type="entry name" value="Aspartate Aminotransferase, domain 1"/>
    <property type="match status" value="1"/>
</dbReference>
<dbReference type="InterPro" id="IPR026385">
    <property type="entry name" value="LegC-like"/>
</dbReference>
<evidence type="ECO:0000313" key="3">
    <source>
        <dbReference type="Proteomes" id="UP001589619"/>
    </source>
</evidence>
<dbReference type="InterPro" id="IPR015421">
    <property type="entry name" value="PyrdxlP-dep_Trfase_major"/>
</dbReference>
<dbReference type="NCBIfam" id="TIGR04181">
    <property type="entry name" value="NHT_00031"/>
    <property type="match status" value="1"/>
</dbReference>
<dbReference type="EMBL" id="JBHMAG010000018">
    <property type="protein sequence ID" value="MFB9755360.1"/>
    <property type="molecule type" value="Genomic_DNA"/>
</dbReference>
<dbReference type="Gene3D" id="3.40.640.10">
    <property type="entry name" value="Type I PLP-dependent aspartate aminotransferase-like (Major domain)"/>
    <property type="match status" value="1"/>
</dbReference>
<evidence type="ECO:0000313" key="2">
    <source>
        <dbReference type="EMBL" id="MFB9755360.1"/>
    </source>
</evidence>
<dbReference type="Pfam" id="PF01041">
    <property type="entry name" value="DegT_DnrJ_EryC1"/>
    <property type="match status" value="1"/>
</dbReference>
<dbReference type="PANTHER" id="PTHR30244:SF30">
    <property type="entry name" value="BLR5990 PROTEIN"/>
    <property type="match status" value="1"/>
</dbReference>
<dbReference type="InterPro" id="IPR015424">
    <property type="entry name" value="PyrdxlP-dep_Trfase"/>
</dbReference>
<dbReference type="PIRSF" id="PIRSF000390">
    <property type="entry name" value="PLP_StrS"/>
    <property type="match status" value="1"/>
</dbReference>
<dbReference type="InterPro" id="IPR015422">
    <property type="entry name" value="PyrdxlP-dep_Trfase_small"/>
</dbReference>
<protein>
    <submittedName>
        <fullName evidence="2">LegC family aminotransferase</fullName>
    </submittedName>
</protein>
<evidence type="ECO:0000256" key="1">
    <source>
        <dbReference type="RuleBase" id="RU004508"/>
    </source>
</evidence>
<keyword evidence="3" id="KW-1185">Reference proteome</keyword>
<dbReference type="PANTHER" id="PTHR30244">
    <property type="entry name" value="TRANSAMINASE"/>
    <property type="match status" value="1"/>
</dbReference>
<dbReference type="GO" id="GO:0008483">
    <property type="term" value="F:transaminase activity"/>
    <property type="evidence" value="ECO:0007669"/>
    <property type="project" value="UniProtKB-KW"/>
</dbReference>
<comment type="caution">
    <text evidence="2">The sequence shown here is derived from an EMBL/GenBank/DDBJ whole genome shotgun (WGS) entry which is preliminary data.</text>
</comment>
<accession>A0ABV5W4R6</accession>
<dbReference type="SUPFAM" id="SSF53383">
    <property type="entry name" value="PLP-dependent transferases"/>
    <property type="match status" value="1"/>
</dbReference>
<dbReference type="Proteomes" id="UP001589619">
    <property type="component" value="Unassembled WGS sequence"/>
</dbReference>
<organism evidence="2 3">
    <name type="scientific">Paenibacillus hodogayensis</name>
    <dbReference type="NCBI Taxonomy" id="279208"/>
    <lineage>
        <taxon>Bacteria</taxon>
        <taxon>Bacillati</taxon>
        <taxon>Bacillota</taxon>
        <taxon>Bacilli</taxon>
        <taxon>Bacillales</taxon>
        <taxon>Paenibacillaceae</taxon>
        <taxon>Paenibacillus</taxon>
    </lineage>
</organism>
<sequence>MSRRLRPEALLVALQSALPDSKETIALHEPRFSGNEWAYVKECLDTGWVSSAGRFVDRFEERLADYTGASYAVAVSTGTAALHIALILAGVQPDDEVIVPSLTFVATANAVRYCGAVPHFADVEYATLGLDPHKLRRYLHEIAEVAYGYCYNKQTGRRIKAVVPMHTFGHPVDLDPLAELCGLYRLELVEDAAESLGSFYKGRHTGTFGKLAAFSFNGNKIITTGGGGAIVTNDAELARQAKHLTTTAKTPHPWAYVHDRVGFNYRLPNLNAALGCAQLEQLDAFVAGKRKLARRYETALGGIKGVGLFREPGFARSNYWLNTLLLDEPQLAARDEVLELLNAHGIMCRPAWVPMHKLPMFANSPKDDLAVTDNLERRMINIPSSVYLGAGDAKA</sequence>
<comment type="similarity">
    <text evidence="1">Belongs to the DegT/DnrJ/EryC1 family.</text>
</comment>
<keyword evidence="2" id="KW-0808">Transferase</keyword>
<keyword evidence="2" id="KW-0032">Aminotransferase</keyword>
<dbReference type="RefSeq" id="WP_344908210.1">
    <property type="nucleotide sequence ID" value="NZ_BAAAYO010000006.1"/>
</dbReference>